<dbReference type="FunFam" id="3.10.580.10:FF:000002">
    <property type="entry name" value="Magnesium/cobalt efflux protein CorC"/>
    <property type="match status" value="1"/>
</dbReference>
<evidence type="ECO:0000256" key="7">
    <source>
        <dbReference type="ARBA" id="ARBA00023122"/>
    </source>
</evidence>
<dbReference type="GO" id="GO:0050660">
    <property type="term" value="F:flavin adenine dinucleotide binding"/>
    <property type="evidence" value="ECO:0007669"/>
    <property type="project" value="InterPro"/>
</dbReference>
<proteinExistence type="inferred from homology"/>
<dbReference type="CDD" id="cd04590">
    <property type="entry name" value="CBS_pair_CorC_HlyC_assoc"/>
    <property type="match status" value="1"/>
</dbReference>
<dbReference type="SUPFAM" id="SSF54631">
    <property type="entry name" value="CBS-domain pair"/>
    <property type="match status" value="1"/>
</dbReference>
<evidence type="ECO:0000256" key="11">
    <source>
        <dbReference type="SAM" id="Phobius"/>
    </source>
</evidence>
<evidence type="ECO:0000256" key="9">
    <source>
        <dbReference type="PROSITE-ProRule" id="PRU00703"/>
    </source>
</evidence>
<dbReference type="InterPro" id="IPR036318">
    <property type="entry name" value="FAD-bd_PCMH-like_sf"/>
</dbReference>
<keyword evidence="6 10" id="KW-1133">Transmembrane helix</keyword>
<dbReference type="AlphaFoldDB" id="A0A3A1YJG5"/>
<keyword evidence="8 10" id="KW-0472">Membrane</keyword>
<feature type="domain" description="CNNM transmembrane" evidence="13">
    <location>
        <begin position="13"/>
        <end position="201"/>
    </location>
</feature>
<keyword evidence="5" id="KW-0677">Repeat</keyword>
<comment type="similarity">
    <text evidence="2">Belongs to the UPF0053 family.</text>
</comment>
<dbReference type="SUPFAM" id="SSF56176">
    <property type="entry name" value="FAD-binding/transporter-associated domain-like"/>
    <property type="match status" value="1"/>
</dbReference>
<gene>
    <name evidence="14" type="ORF">CKY20_01930</name>
</gene>
<keyword evidence="4 10" id="KW-0812">Transmembrane</keyword>
<evidence type="ECO:0000256" key="1">
    <source>
        <dbReference type="ARBA" id="ARBA00004651"/>
    </source>
</evidence>
<evidence type="ECO:0000256" key="3">
    <source>
        <dbReference type="ARBA" id="ARBA00022475"/>
    </source>
</evidence>
<dbReference type="InterPro" id="IPR002550">
    <property type="entry name" value="CNNM"/>
</dbReference>
<keyword evidence="7 9" id="KW-0129">CBS domain</keyword>
<evidence type="ECO:0000256" key="4">
    <source>
        <dbReference type="ARBA" id="ARBA00022692"/>
    </source>
</evidence>
<reference evidence="14 15" key="1">
    <citation type="submission" date="2017-08" db="EMBL/GenBank/DDBJ databases">
        <title>Capnocytophaga canis 17-158 assembly.</title>
        <authorList>
            <person name="Gulvik C.A."/>
        </authorList>
    </citation>
    <scope>NUCLEOTIDE SEQUENCE [LARGE SCALE GENOMIC DNA]</scope>
    <source>
        <strain evidence="14 15">17-158</strain>
    </source>
</reference>
<dbReference type="Pfam" id="PF03471">
    <property type="entry name" value="CorC_HlyC"/>
    <property type="match status" value="1"/>
</dbReference>
<dbReference type="InterPro" id="IPR005170">
    <property type="entry name" value="Transptr-assoc_dom"/>
</dbReference>
<dbReference type="PANTHER" id="PTHR22777:SF32">
    <property type="entry name" value="UPF0053 INNER MEMBRANE PROTEIN YFJD"/>
    <property type="match status" value="1"/>
</dbReference>
<name>A0A3A1YJG5_9FLAO</name>
<dbReference type="InterPro" id="IPR044751">
    <property type="entry name" value="Ion_transp-like_CBS"/>
</dbReference>
<dbReference type="InterPro" id="IPR000644">
    <property type="entry name" value="CBS_dom"/>
</dbReference>
<evidence type="ECO:0000259" key="13">
    <source>
        <dbReference type="PROSITE" id="PS51846"/>
    </source>
</evidence>
<evidence type="ECO:0000256" key="6">
    <source>
        <dbReference type="ARBA" id="ARBA00022989"/>
    </source>
</evidence>
<protein>
    <submittedName>
        <fullName evidence="14">Gliding motility-associated protein GldE</fullName>
    </submittedName>
</protein>
<feature type="transmembrane region" description="Helical" evidence="11">
    <location>
        <begin position="17"/>
        <end position="36"/>
    </location>
</feature>
<evidence type="ECO:0000256" key="8">
    <source>
        <dbReference type="ARBA" id="ARBA00023136"/>
    </source>
</evidence>
<feature type="transmembrane region" description="Helical" evidence="11">
    <location>
        <begin position="107"/>
        <end position="128"/>
    </location>
</feature>
<evidence type="ECO:0000313" key="15">
    <source>
        <dbReference type="Proteomes" id="UP000265497"/>
    </source>
</evidence>
<dbReference type="NCBIfam" id="TIGR03520">
    <property type="entry name" value="GldE"/>
    <property type="match status" value="1"/>
</dbReference>
<evidence type="ECO:0000256" key="5">
    <source>
        <dbReference type="ARBA" id="ARBA00022737"/>
    </source>
</evidence>
<feature type="domain" description="CBS" evidence="12">
    <location>
        <begin position="220"/>
        <end position="280"/>
    </location>
</feature>
<dbReference type="InterPro" id="IPR019862">
    <property type="entry name" value="Motility-assoc_prot_GldE"/>
</dbReference>
<dbReference type="InterPro" id="IPR046342">
    <property type="entry name" value="CBS_dom_sf"/>
</dbReference>
<keyword evidence="3" id="KW-1003">Cell membrane</keyword>
<comment type="caution">
    <text evidence="14">The sequence shown here is derived from an EMBL/GenBank/DDBJ whole genome shotgun (WGS) entry which is preliminary data.</text>
</comment>
<evidence type="ECO:0000256" key="10">
    <source>
        <dbReference type="PROSITE-ProRule" id="PRU01193"/>
    </source>
</evidence>
<sequence length="437" mass="49408">MAVETIALQLNMLDWNIILQFVVFLILLGCSALISGSEVALFSLSPTEVNNLNDGKSAVGSIIARLVENPKKLLATILISNNLVNISIILLFVDLGDFLFGNIESEILRMILDVGVVTFMILLCGEIVPKIYANRNNILFSKTVAYPIYVLDTLFTPLSIPMKGFTSLIHNKLGKQSTHISVGQLSQALELASSDDTTKEEKKILESIVSFGNTETRQVMVPRIDIFALSETLTFKEVITEIVRMGYSRIPVYNESLDDITGIIYIKDLLSHLENDDFDWLTVKRKAFFVPENKKLDDLLSEFQEMKIHLAVVVDEYGGTCGIITLEDIIEEIVGNINDEFDDEDVIYSQIDKDTYIFEGKTVLKDFYRIMQLTDEEELIFEEKEGEAETLAGFLLEIAGDFPQKGVPIVFENYQFTVQEFDKKRIKQIKIHRENNA</sequence>
<evidence type="ECO:0000256" key="2">
    <source>
        <dbReference type="ARBA" id="ARBA00006337"/>
    </source>
</evidence>
<dbReference type="PROSITE" id="PS51371">
    <property type="entry name" value="CBS"/>
    <property type="match status" value="2"/>
</dbReference>
<dbReference type="Pfam" id="PF00571">
    <property type="entry name" value="CBS"/>
    <property type="match status" value="2"/>
</dbReference>
<dbReference type="SMART" id="SM01091">
    <property type="entry name" value="CorC_HlyC"/>
    <property type="match status" value="1"/>
</dbReference>
<dbReference type="GO" id="GO:0005886">
    <property type="term" value="C:plasma membrane"/>
    <property type="evidence" value="ECO:0007669"/>
    <property type="project" value="UniProtKB-SubCell"/>
</dbReference>
<organism evidence="14 15">
    <name type="scientific">Capnocytophaga canis</name>
    <dbReference type="NCBI Taxonomy" id="1848903"/>
    <lineage>
        <taxon>Bacteria</taxon>
        <taxon>Pseudomonadati</taxon>
        <taxon>Bacteroidota</taxon>
        <taxon>Flavobacteriia</taxon>
        <taxon>Flavobacteriales</taxon>
        <taxon>Flavobacteriaceae</taxon>
        <taxon>Capnocytophaga</taxon>
    </lineage>
</organism>
<comment type="subcellular location">
    <subcellularLocation>
        <location evidence="1">Cell membrane</location>
        <topology evidence="1">Multi-pass membrane protein</topology>
    </subcellularLocation>
</comment>
<dbReference type="RefSeq" id="WP_042343939.1">
    <property type="nucleotide sequence ID" value="NZ_BOQK01000041.1"/>
</dbReference>
<evidence type="ECO:0000259" key="12">
    <source>
        <dbReference type="PROSITE" id="PS51371"/>
    </source>
</evidence>
<dbReference type="PANTHER" id="PTHR22777">
    <property type="entry name" value="HEMOLYSIN-RELATED"/>
    <property type="match status" value="1"/>
</dbReference>
<feature type="transmembrane region" description="Helical" evidence="11">
    <location>
        <begin position="73"/>
        <end position="95"/>
    </location>
</feature>
<dbReference type="PROSITE" id="PS51846">
    <property type="entry name" value="CNNM"/>
    <property type="match status" value="1"/>
</dbReference>
<dbReference type="EMBL" id="NSDI01000001">
    <property type="protein sequence ID" value="RIY38413.1"/>
    <property type="molecule type" value="Genomic_DNA"/>
</dbReference>
<evidence type="ECO:0000313" key="14">
    <source>
        <dbReference type="EMBL" id="RIY38413.1"/>
    </source>
</evidence>
<feature type="domain" description="CBS" evidence="12">
    <location>
        <begin position="283"/>
        <end position="340"/>
    </location>
</feature>
<dbReference type="Proteomes" id="UP000265497">
    <property type="component" value="Unassembled WGS sequence"/>
</dbReference>
<accession>A0A3A1YJG5</accession>
<dbReference type="Pfam" id="PF01595">
    <property type="entry name" value="CNNM"/>
    <property type="match status" value="1"/>
</dbReference>
<dbReference type="Gene3D" id="3.30.465.10">
    <property type="match status" value="1"/>
</dbReference>
<dbReference type="SMART" id="SM00116">
    <property type="entry name" value="CBS"/>
    <property type="match status" value="2"/>
</dbReference>
<dbReference type="Gene3D" id="3.10.580.10">
    <property type="entry name" value="CBS-domain"/>
    <property type="match status" value="1"/>
</dbReference>
<dbReference type="InterPro" id="IPR016169">
    <property type="entry name" value="FAD-bd_PCMH_sub2"/>
</dbReference>